<dbReference type="InterPro" id="IPR036852">
    <property type="entry name" value="Peptidase_S8/S53_dom_sf"/>
</dbReference>
<evidence type="ECO:0000313" key="9">
    <source>
        <dbReference type="EMBL" id="ACB50750.1"/>
    </source>
</evidence>
<dbReference type="Proteomes" id="UP000001203">
    <property type="component" value="Chromosome circular"/>
</dbReference>
<dbReference type="OrthoDB" id="421986at2"/>
<proteinExistence type="inferred from homology"/>
<dbReference type="EMBL" id="CP000806">
    <property type="protein sequence ID" value="ACB50750.1"/>
    <property type="molecule type" value="Genomic_DNA"/>
</dbReference>
<name>B1WWM6_CROS5</name>
<evidence type="ECO:0000259" key="8">
    <source>
        <dbReference type="Pfam" id="PF00082"/>
    </source>
</evidence>
<dbReference type="PROSITE" id="PS00137">
    <property type="entry name" value="SUBTILASE_HIS"/>
    <property type="match status" value="1"/>
</dbReference>
<dbReference type="GO" id="GO:0005615">
    <property type="term" value="C:extracellular space"/>
    <property type="evidence" value="ECO:0007669"/>
    <property type="project" value="TreeGrafter"/>
</dbReference>
<dbReference type="PANTHER" id="PTHR43806">
    <property type="entry name" value="PEPTIDASE S8"/>
    <property type="match status" value="1"/>
</dbReference>
<evidence type="ECO:0000256" key="5">
    <source>
        <dbReference type="PROSITE-ProRule" id="PRU01240"/>
    </source>
</evidence>
<evidence type="ECO:0000256" key="2">
    <source>
        <dbReference type="ARBA" id="ARBA00022670"/>
    </source>
</evidence>
<feature type="active site" description="Charge relay system" evidence="5">
    <location>
        <position position="26"/>
    </location>
</feature>
<dbReference type="Gene3D" id="2.60.40.2080">
    <property type="match status" value="1"/>
</dbReference>
<protein>
    <recommendedName>
        <fullName evidence="8">Peptidase S8/S53 domain-containing protein</fullName>
    </recommendedName>
</protein>
<evidence type="ECO:0000256" key="4">
    <source>
        <dbReference type="ARBA" id="ARBA00022825"/>
    </source>
</evidence>
<dbReference type="PRINTS" id="PR00723">
    <property type="entry name" value="SUBTILISIN"/>
</dbReference>
<dbReference type="eggNOG" id="COG1404">
    <property type="taxonomic scope" value="Bacteria"/>
</dbReference>
<dbReference type="RefSeq" id="WP_009544213.1">
    <property type="nucleotide sequence ID" value="NC_010546.1"/>
</dbReference>
<evidence type="ECO:0000256" key="6">
    <source>
        <dbReference type="RuleBase" id="RU003355"/>
    </source>
</evidence>
<dbReference type="HOGENOM" id="CLU_379803_0_0_3"/>
<evidence type="ECO:0000256" key="7">
    <source>
        <dbReference type="SAM" id="MobiDB-lite"/>
    </source>
</evidence>
<keyword evidence="3 5" id="KW-0378">Hydrolase</keyword>
<feature type="active site" description="Charge relay system" evidence="5">
    <location>
        <position position="243"/>
    </location>
</feature>
<dbReference type="STRING" id="43989.cce_1400"/>
<dbReference type="InterPro" id="IPR037221">
    <property type="entry name" value="H-type_lectin_dom_sf"/>
</dbReference>
<dbReference type="InterPro" id="IPR023827">
    <property type="entry name" value="Peptidase_S8_Asp-AS"/>
</dbReference>
<dbReference type="PROSITE" id="PS51892">
    <property type="entry name" value="SUBTILASE"/>
    <property type="match status" value="1"/>
</dbReference>
<dbReference type="InterPro" id="IPR000209">
    <property type="entry name" value="Peptidase_S8/S53_dom"/>
</dbReference>
<dbReference type="GO" id="GO:0004252">
    <property type="term" value="F:serine-type endopeptidase activity"/>
    <property type="evidence" value="ECO:0007669"/>
    <property type="project" value="UniProtKB-UniRule"/>
</dbReference>
<keyword evidence="4 5" id="KW-0720">Serine protease</keyword>
<keyword evidence="2 5" id="KW-0645">Protease</keyword>
<feature type="domain" description="Peptidase S8/S53" evidence="8">
    <location>
        <begin position="17"/>
        <end position="260"/>
    </location>
</feature>
<evidence type="ECO:0000256" key="3">
    <source>
        <dbReference type="ARBA" id="ARBA00022801"/>
    </source>
</evidence>
<dbReference type="InterPro" id="IPR050131">
    <property type="entry name" value="Peptidase_S8_subtilisin-like"/>
</dbReference>
<dbReference type="PROSITE" id="PS00136">
    <property type="entry name" value="SUBTILASE_ASP"/>
    <property type="match status" value="1"/>
</dbReference>
<dbReference type="Gene3D" id="3.40.50.200">
    <property type="entry name" value="Peptidase S8/S53 domain"/>
    <property type="match status" value="1"/>
</dbReference>
<organism evidence="9 10">
    <name type="scientific">Crocosphaera subtropica (strain ATCC 51142 / BH68)</name>
    <name type="common">Cyanothece sp. (strain ATCC 51142)</name>
    <dbReference type="NCBI Taxonomy" id="43989"/>
    <lineage>
        <taxon>Bacteria</taxon>
        <taxon>Bacillati</taxon>
        <taxon>Cyanobacteriota</taxon>
        <taxon>Cyanophyceae</taxon>
        <taxon>Oscillatoriophycideae</taxon>
        <taxon>Chroococcales</taxon>
        <taxon>Aphanothecaceae</taxon>
        <taxon>Crocosphaera</taxon>
        <taxon>Crocosphaera subtropica</taxon>
    </lineage>
</organism>
<feature type="region of interest" description="Disordered" evidence="7">
    <location>
        <begin position="62"/>
        <end position="84"/>
    </location>
</feature>
<dbReference type="PANTHER" id="PTHR43806:SF11">
    <property type="entry name" value="CEREVISIN-RELATED"/>
    <property type="match status" value="1"/>
</dbReference>
<dbReference type="eggNOG" id="COG2931">
    <property type="taxonomic scope" value="Bacteria"/>
</dbReference>
<sequence length="729" mass="79231">MTNYDVFFDNNGKRIDGSGYAVVIIDTGIDLNHPFFGPDLDKNNVADRIVYHYDFASTPLENFSDPTSNDDNNASDPNRHGSHVASIAASSDPTYTGIAPGVNIIALKVFDNNNKANLYDIEQALQWVVDNHDTYNIASVNMSLSNGRNYQSPWFFGNIIDDELQALVNNDVIVVSAAGNTGEDGVSYPAASINSLAVSAVNNKGEIASFSQHHPDLTDVFAPGVGITAANNNGGTTTLSGTSMSAPHVTGAIAVAQQLAVQELGYKLPLNSIIDETTGEVIKLGIRELLAQGDNVVNQPQYEGKLLNIEKLGNAILEMSASSEAIDTSSIELKDAVEDTPIDNNAVIAEIGQITNLNHESQTISLNHNFINPVIFAQPLSYNGPDPSTIRITDIQSDRFTVQLQETTLIRGKSHNGYHTTERFSFLVVEQGRWELSDGTIIEVGNVTTDATTTSTWETINFNHNFTNTPVVLTQVQTDNDPTFVRTRQKNATNHGFEVALEEEEAFKFTGHGSETIAWLAISPGQGNWDGKGFIAGNTGDKVTHNWHSIDFGNHFSNAPKFLGNIATFDGPDPSGLRYKNLTNGNVQIMVEEDTSNDSETNHTTENINFLAIEGNGNFNGSAVDPLTGLSHSQTQTINGKIYALGNESESFYDNYGQQDYAEIVDFDMAQDIIQLHGTANNYYLGSSPFKANDQGIFLKVAGMEDELIGIVKNATNLDLNSHHFIFVS</sequence>
<accession>B1WWM6</accession>
<dbReference type="SUPFAM" id="SSF52743">
    <property type="entry name" value="Subtilisin-like"/>
    <property type="match status" value="1"/>
</dbReference>
<dbReference type="GO" id="GO:0006508">
    <property type="term" value="P:proteolysis"/>
    <property type="evidence" value="ECO:0007669"/>
    <property type="project" value="UniProtKB-KW"/>
</dbReference>
<evidence type="ECO:0000313" key="10">
    <source>
        <dbReference type="Proteomes" id="UP000001203"/>
    </source>
</evidence>
<dbReference type="KEGG" id="cyt:cce_1400"/>
<dbReference type="Pfam" id="PF00082">
    <property type="entry name" value="Peptidase_S8"/>
    <property type="match status" value="1"/>
</dbReference>
<reference evidence="9 10" key="1">
    <citation type="journal article" date="2008" name="Proc. Natl. Acad. Sci. U.S.A.">
        <title>The genome of Cyanothece 51142, a unicellular diazotrophic cyanobacterium important in the marine nitrogen cycle.</title>
        <authorList>
            <person name="Welsh E.A."/>
            <person name="Liberton M."/>
            <person name="Stoeckel J."/>
            <person name="Loh T."/>
            <person name="Elvitigala T."/>
            <person name="Wang C."/>
            <person name="Wollam A."/>
            <person name="Fulton R.S."/>
            <person name="Clifton S.W."/>
            <person name="Jacobs J.M."/>
            <person name="Aurora R."/>
            <person name="Ghosh B.K."/>
            <person name="Sherman L.A."/>
            <person name="Smith R.D."/>
            <person name="Wilson R.K."/>
            <person name="Pakrasi H.B."/>
        </authorList>
    </citation>
    <scope>NUCLEOTIDE SEQUENCE [LARGE SCALE GENOMIC DNA]</scope>
    <source>
        <strain evidence="10">ATCC 51142 / BH68</strain>
    </source>
</reference>
<dbReference type="InterPro" id="IPR022398">
    <property type="entry name" value="Peptidase_S8_His-AS"/>
</dbReference>
<feature type="compositionally biased region" description="Polar residues" evidence="7">
    <location>
        <begin position="62"/>
        <end position="76"/>
    </location>
</feature>
<dbReference type="InterPro" id="IPR023828">
    <property type="entry name" value="Peptidase_S8_Ser-AS"/>
</dbReference>
<dbReference type="PROSITE" id="PS00138">
    <property type="entry name" value="SUBTILASE_SER"/>
    <property type="match status" value="1"/>
</dbReference>
<keyword evidence="10" id="KW-1185">Reference proteome</keyword>
<evidence type="ECO:0000256" key="1">
    <source>
        <dbReference type="ARBA" id="ARBA00011073"/>
    </source>
</evidence>
<gene>
    <name evidence="9" type="ordered locus">cce_1400</name>
</gene>
<comment type="similarity">
    <text evidence="1 5 6">Belongs to the peptidase S8 family.</text>
</comment>
<feature type="active site" description="Charge relay system" evidence="5">
    <location>
        <position position="80"/>
    </location>
</feature>
<dbReference type="AlphaFoldDB" id="B1WWM6"/>
<dbReference type="InterPro" id="IPR015500">
    <property type="entry name" value="Peptidase_S8_subtilisin-rel"/>
</dbReference>